<dbReference type="SUPFAM" id="SSF51735">
    <property type="entry name" value="NAD(P)-binding Rossmann-fold domains"/>
    <property type="match status" value="1"/>
</dbReference>
<evidence type="ECO:0000313" key="3">
    <source>
        <dbReference type="EMBL" id="CAB3388869.1"/>
    </source>
</evidence>
<feature type="signal peptide" evidence="2">
    <location>
        <begin position="1"/>
        <end position="20"/>
    </location>
</feature>
<reference evidence="3 4" key="1">
    <citation type="submission" date="2020-04" db="EMBL/GenBank/DDBJ databases">
        <authorList>
            <person name="Alioto T."/>
            <person name="Alioto T."/>
            <person name="Gomez Garrido J."/>
        </authorList>
    </citation>
    <scope>NUCLEOTIDE SEQUENCE [LARGE SCALE GENOMIC DNA]</scope>
</reference>
<dbReference type="InterPro" id="IPR002347">
    <property type="entry name" value="SDR_fam"/>
</dbReference>
<dbReference type="InterPro" id="IPR036291">
    <property type="entry name" value="NAD(P)-bd_dom_sf"/>
</dbReference>
<evidence type="ECO:0000256" key="1">
    <source>
        <dbReference type="ARBA" id="ARBA00023002"/>
    </source>
</evidence>
<dbReference type="EMBL" id="CADEPI010000960">
    <property type="protein sequence ID" value="CAB3388869.1"/>
    <property type="molecule type" value="Genomic_DNA"/>
</dbReference>
<feature type="chain" id="PRO_5035896143" evidence="2">
    <location>
        <begin position="21"/>
        <end position="350"/>
    </location>
</feature>
<dbReference type="PANTHER" id="PTHR43157">
    <property type="entry name" value="PHOSPHATIDYLINOSITOL-GLYCAN BIOSYNTHESIS CLASS F PROTEIN-RELATED"/>
    <property type="match status" value="1"/>
</dbReference>
<dbReference type="OrthoDB" id="191139at2759"/>
<dbReference type="Gene3D" id="3.40.50.720">
    <property type="entry name" value="NAD(P)-binding Rossmann-like Domain"/>
    <property type="match status" value="1"/>
</dbReference>
<sequence length="350" mass="38239">MGFLTSVFVVLVVLMVAVKAWYQGTMRMCRSTRRLDGKVVIVTGSNTGIGKETARDLARRGARVYLACRDLSRGKAARSGIIESTGNHNVEVLKLDLGSLASVRQFVQEFLSKEKQLDVLVNNAAATGLENKLSKDGLQQEMQINHFGPFLLTVLLLDVLKKTRSSRIVTVSSLAHKYGTIDFANLNCEKAFPGGAKLYSNAKLANVLFANELARKLEGTENFDAFSGVTSNSLHPGVVKTEIGRRIPLPIVLHKLLGYVTAFFFKNEYEGAQTSIHLAVSEEVEGITAHREKSQPKGSHWVPAVGHPATPRGHPDGHPLVTSDVQPLGHPRLVMTRIRSPNGHPLHDLA</sequence>
<dbReference type="GO" id="GO:0016491">
    <property type="term" value="F:oxidoreductase activity"/>
    <property type="evidence" value="ECO:0007669"/>
    <property type="project" value="UniProtKB-KW"/>
</dbReference>
<comment type="caution">
    <text evidence="3">The sequence shown here is derived from an EMBL/GenBank/DDBJ whole genome shotgun (WGS) entry which is preliminary data.</text>
</comment>
<protein>
    <submittedName>
        <fullName evidence="3">Uncharacterized protein</fullName>
    </submittedName>
</protein>
<keyword evidence="1" id="KW-0560">Oxidoreductase</keyword>
<organism evidence="3 4">
    <name type="scientific">Cloeon dipterum</name>
    <dbReference type="NCBI Taxonomy" id="197152"/>
    <lineage>
        <taxon>Eukaryota</taxon>
        <taxon>Metazoa</taxon>
        <taxon>Ecdysozoa</taxon>
        <taxon>Arthropoda</taxon>
        <taxon>Hexapoda</taxon>
        <taxon>Insecta</taxon>
        <taxon>Pterygota</taxon>
        <taxon>Palaeoptera</taxon>
        <taxon>Ephemeroptera</taxon>
        <taxon>Pisciforma</taxon>
        <taxon>Baetidae</taxon>
        <taxon>Cloeon</taxon>
    </lineage>
</organism>
<dbReference type="PANTHER" id="PTHR43157:SF30">
    <property type="entry name" value="RETINOL DEHYDROGENASE 11-LIKE"/>
    <property type="match status" value="1"/>
</dbReference>
<keyword evidence="4" id="KW-1185">Reference proteome</keyword>
<name>A0A8S1E5F4_9INSE</name>
<evidence type="ECO:0000256" key="2">
    <source>
        <dbReference type="SAM" id="SignalP"/>
    </source>
</evidence>
<dbReference type="Proteomes" id="UP000494165">
    <property type="component" value="Unassembled WGS sequence"/>
</dbReference>
<dbReference type="AlphaFoldDB" id="A0A8S1E5F4"/>
<gene>
    <name evidence="3" type="ORF">CLODIP_2_CD15297</name>
</gene>
<keyword evidence="2" id="KW-0732">Signal</keyword>
<proteinExistence type="predicted"/>
<dbReference type="Pfam" id="PF00106">
    <property type="entry name" value="adh_short"/>
    <property type="match status" value="1"/>
</dbReference>
<evidence type="ECO:0000313" key="4">
    <source>
        <dbReference type="Proteomes" id="UP000494165"/>
    </source>
</evidence>
<accession>A0A8S1E5F4</accession>
<dbReference type="PRINTS" id="PR00081">
    <property type="entry name" value="GDHRDH"/>
</dbReference>